<dbReference type="STRING" id="381665.SAMN05216554_0573"/>
<dbReference type="Gene3D" id="3.40.50.1820">
    <property type="entry name" value="alpha/beta hydrolase"/>
    <property type="match status" value="1"/>
</dbReference>
<dbReference type="PANTHER" id="PTHR43433">
    <property type="entry name" value="HYDROLASE, ALPHA/BETA FOLD FAMILY PROTEIN"/>
    <property type="match status" value="1"/>
</dbReference>
<dbReference type="Pfam" id="PF12697">
    <property type="entry name" value="Abhydrolase_6"/>
    <property type="match status" value="1"/>
</dbReference>
<dbReference type="AlphaFoldDB" id="A0A1H3KIF9"/>
<gene>
    <name evidence="2" type="ORF">SAMN05216554_0573</name>
</gene>
<accession>A0A1H3KIF9</accession>
<dbReference type="InterPro" id="IPR000073">
    <property type="entry name" value="AB_hydrolase_1"/>
</dbReference>
<dbReference type="InterPro" id="IPR029058">
    <property type="entry name" value="AB_hydrolase_fold"/>
</dbReference>
<dbReference type="RefSeq" id="WP_092548454.1">
    <property type="nucleotide sequence ID" value="NZ_FNPZ01000001.1"/>
</dbReference>
<dbReference type="PANTHER" id="PTHR43433:SF1">
    <property type="entry name" value="BLL5160 PROTEIN"/>
    <property type="match status" value="1"/>
</dbReference>
<dbReference type="PRINTS" id="PR00111">
    <property type="entry name" value="ABHYDROLASE"/>
</dbReference>
<dbReference type="SUPFAM" id="SSF53474">
    <property type="entry name" value="alpha/beta-Hydrolases"/>
    <property type="match status" value="1"/>
</dbReference>
<evidence type="ECO:0000259" key="1">
    <source>
        <dbReference type="Pfam" id="PF12697"/>
    </source>
</evidence>
<feature type="domain" description="AB hydrolase-1" evidence="1">
    <location>
        <begin position="30"/>
        <end position="263"/>
    </location>
</feature>
<dbReference type="EMBL" id="FNPZ01000001">
    <property type="protein sequence ID" value="SDY51906.1"/>
    <property type="molecule type" value="Genomic_DNA"/>
</dbReference>
<protein>
    <submittedName>
        <fullName evidence="2">Pimeloyl-ACP methyl ester carboxylesterase</fullName>
    </submittedName>
</protein>
<dbReference type="InterPro" id="IPR050471">
    <property type="entry name" value="AB_hydrolase"/>
</dbReference>
<evidence type="ECO:0000313" key="2">
    <source>
        <dbReference type="EMBL" id="SDY51906.1"/>
    </source>
</evidence>
<evidence type="ECO:0000313" key="3">
    <source>
        <dbReference type="Proteomes" id="UP000198891"/>
    </source>
</evidence>
<dbReference type="GO" id="GO:0003824">
    <property type="term" value="F:catalytic activity"/>
    <property type="evidence" value="ECO:0007669"/>
    <property type="project" value="UniProtKB-ARBA"/>
</dbReference>
<organism evidence="2 3">
    <name type="scientific">Herbiconiux ginsengi</name>
    <dbReference type="NCBI Taxonomy" id="381665"/>
    <lineage>
        <taxon>Bacteria</taxon>
        <taxon>Bacillati</taxon>
        <taxon>Actinomycetota</taxon>
        <taxon>Actinomycetes</taxon>
        <taxon>Micrococcales</taxon>
        <taxon>Microbacteriaceae</taxon>
        <taxon>Herbiconiux</taxon>
    </lineage>
</organism>
<reference evidence="2 3" key="1">
    <citation type="submission" date="2016-10" db="EMBL/GenBank/DDBJ databases">
        <authorList>
            <person name="de Groot N.N."/>
        </authorList>
    </citation>
    <scope>NUCLEOTIDE SEQUENCE [LARGE SCALE GENOMIC DNA]</scope>
    <source>
        <strain evidence="2 3">CGMCC 4.3491</strain>
    </source>
</reference>
<proteinExistence type="predicted"/>
<keyword evidence="3" id="KW-1185">Reference proteome</keyword>
<dbReference type="Proteomes" id="UP000198891">
    <property type="component" value="Unassembled WGS sequence"/>
</dbReference>
<dbReference type="OrthoDB" id="7958481at2"/>
<sequence>MSVRELTRIRVRTADDAVLHLEGSRTGRDVLLLHGLGYASWAAKHVRLALDEELALWSLDNRGTGRSTRGRGDLSIDLLADDAALAIEALGRPAIVVGYSMGGYIAQLLALSRPDLVGQLILVGTSPGGAGAVPVPDRTRRFWLDAVDQTPEQYARRTMPLSFRDGWPQSHPDEYENVIQARLTYPTPSEIWREQYQACERFLQTGARTAQIAIPTLILHGGADRVLPPANGRAIASMLPTARYRELPGAGHLLHLEEPDTVAGEILRFVSPPFHDHGNTKE</sequence>
<name>A0A1H3KIF9_9MICO</name>